<evidence type="ECO:0000256" key="3">
    <source>
        <dbReference type="SAM" id="Phobius"/>
    </source>
</evidence>
<dbReference type="InterPro" id="IPR006597">
    <property type="entry name" value="Sel1-like"/>
</dbReference>
<dbReference type="EMBL" id="KZ155780">
    <property type="protein sequence ID" value="OUS46960.1"/>
    <property type="molecule type" value="Genomic_DNA"/>
</dbReference>
<dbReference type="SUPFAM" id="SSF81901">
    <property type="entry name" value="HCP-like"/>
    <property type="match status" value="1"/>
</dbReference>
<dbReference type="InterPro" id="IPR050767">
    <property type="entry name" value="Sel1_AlgK"/>
</dbReference>
<dbReference type="AlphaFoldDB" id="A0A1Y5IBI6"/>
<dbReference type="InterPro" id="IPR011990">
    <property type="entry name" value="TPR-like_helical_dom_sf"/>
</dbReference>
<dbReference type="PROSITE" id="PS51257">
    <property type="entry name" value="PROKAR_LIPOPROTEIN"/>
    <property type="match status" value="1"/>
</dbReference>
<evidence type="ECO:0000256" key="4">
    <source>
        <dbReference type="SAM" id="SignalP"/>
    </source>
</evidence>
<gene>
    <name evidence="5" type="ORF">BE221DRAFT_191476</name>
</gene>
<feature type="transmembrane region" description="Helical" evidence="3">
    <location>
        <begin position="666"/>
        <end position="685"/>
    </location>
</feature>
<keyword evidence="4" id="KW-0732">Signal</keyword>
<protein>
    <submittedName>
        <fullName evidence="5">Uncharacterized protein</fullName>
    </submittedName>
</protein>
<dbReference type="PANTHER" id="PTHR11102">
    <property type="entry name" value="SEL-1-LIKE PROTEIN"/>
    <property type="match status" value="1"/>
</dbReference>
<dbReference type="Gene3D" id="1.25.40.10">
    <property type="entry name" value="Tetratricopeptide repeat domain"/>
    <property type="match status" value="2"/>
</dbReference>
<dbReference type="GO" id="GO:0036503">
    <property type="term" value="P:ERAD pathway"/>
    <property type="evidence" value="ECO:0007669"/>
    <property type="project" value="TreeGrafter"/>
</dbReference>
<reference evidence="5" key="1">
    <citation type="submission" date="2017-04" db="EMBL/GenBank/DDBJ databases">
        <title>Population genomics of picophytoplankton unveils novel chromosome hypervariability.</title>
        <authorList>
            <consortium name="DOE Joint Genome Institute"/>
            <person name="Blanc-Mathieu R."/>
            <person name="Krasovec M."/>
            <person name="Hebrard M."/>
            <person name="Yau S."/>
            <person name="Desgranges E."/>
            <person name="Martin J."/>
            <person name="Schackwitz W."/>
            <person name="Kuo A."/>
            <person name="Salin G."/>
            <person name="Donnadieu C."/>
            <person name="Desdevises Y."/>
            <person name="Sanchez-Ferandin S."/>
            <person name="Moreau H."/>
            <person name="Rivals E."/>
            <person name="Grigoriev I.V."/>
            <person name="Grimsley N."/>
            <person name="Eyre-Walker A."/>
            <person name="Piganeau G."/>
        </authorList>
    </citation>
    <scope>NUCLEOTIDE SEQUENCE [LARGE SCALE GENOMIC DNA]</scope>
    <source>
        <strain evidence="5">RCC 1115</strain>
    </source>
</reference>
<dbReference type="Pfam" id="PF08238">
    <property type="entry name" value="Sel1"/>
    <property type="match status" value="7"/>
</dbReference>
<proteinExistence type="inferred from homology"/>
<comment type="similarity">
    <text evidence="1">Belongs to the sel-1 family.</text>
</comment>
<keyword evidence="3" id="KW-0472">Membrane</keyword>
<feature type="signal peptide" evidence="4">
    <location>
        <begin position="1"/>
        <end position="24"/>
    </location>
</feature>
<organism evidence="5">
    <name type="scientific">Ostreococcus tauri</name>
    <name type="common">Marine green alga</name>
    <dbReference type="NCBI Taxonomy" id="70448"/>
    <lineage>
        <taxon>Eukaryota</taxon>
        <taxon>Viridiplantae</taxon>
        <taxon>Chlorophyta</taxon>
        <taxon>Mamiellophyceae</taxon>
        <taxon>Mamiellales</taxon>
        <taxon>Bathycoccaceae</taxon>
        <taxon>Ostreococcus</taxon>
    </lineage>
</organism>
<name>A0A1Y5IBI6_OSTTA</name>
<dbReference type="PANTHER" id="PTHR11102:SF147">
    <property type="entry name" value="SEL1L ADAPTOR SUBUNIT OF ERAD E3 UBIQUITIN LIGASE"/>
    <property type="match status" value="1"/>
</dbReference>
<keyword evidence="3" id="KW-1133">Transmembrane helix</keyword>
<accession>A0A1Y5IBI6</accession>
<feature type="chain" id="PRO_5012893059" evidence="4">
    <location>
        <begin position="25"/>
        <end position="691"/>
    </location>
</feature>
<evidence type="ECO:0000256" key="2">
    <source>
        <dbReference type="SAM" id="MobiDB-lite"/>
    </source>
</evidence>
<evidence type="ECO:0000256" key="1">
    <source>
        <dbReference type="ARBA" id="ARBA00038101"/>
    </source>
</evidence>
<evidence type="ECO:0000313" key="5">
    <source>
        <dbReference type="EMBL" id="OUS46960.1"/>
    </source>
</evidence>
<keyword evidence="3" id="KW-0812">Transmembrane</keyword>
<dbReference type="GO" id="GO:0005789">
    <property type="term" value="C:endoplasmic reticulum membrane"/>
    <property type="evidence" value="ECO:0007669"/>
    <property type="project" value="TreeGrafter"/>
</dbReference>
<dbReference type="Proteomes" id="UP000195557">
    <property type="component" value="Unassembled WGS sequence"/>
</dbReference>
<dbReference type="eggNOG" id="KOG1550">
    <property type="taxonomic scope" value="Eukaryota"/>
</dbReference>
<feature type="region of interest" description="Disordered" evidence="2">
    <location>
        <begin position="84"/>
        <end position="106"/>
    </location>
</feature>
<sequence>MRRRPLPTFVILCVLSFASCVAHGNDVVVDDSSSADTSEILDAHERALEDVALARARRDAQEALSRVQDFASLAPSLEGLRARGLGAGDGSMGPKGRYPRAPDEEIEDEDERDRWIAAREALYALSALRRIGVIEDEDVAEGEKPWHVSALERSALMGDEWARTAFAYRLWKGFDGVEKDEERAVKIMKEVAMTGLGRGPSTYELKVPTTAEWLRDRERDAGWISESIANRARDQVAMEVDAAARGDNHAHAQLGYRALVGDQGVERNERAAYEHFLEAANRRGGGLPETHYNLGFMHMNGMGTEKNYTAAREQFLKAIALGRVASAYNGLGVLAYNGYMGEQNYTEALYYFEEAAKLEDPDGHFNLAQMYSMGHGVEMNATYGLEIMERASELGHWRAPYELGMAYDLALAVDRNVTKATSYFHVFIEERFDWAKERNDAIEAMIIHKNPWGALVRYALISALGSESASNNVVWLLHKTDAYMGDDRYELAARLLREIIYCHNSPEAQVDLAYLLSSRRAKPDHSDMIDRYDHIHPNASEYDIAAIGHYSAAAFDEEHPYPEALVNLGWKHLLGLGVSVNATRSFELFAKGVVASHDHHEAAPCVAATIISKAWLIAAATSKRMNFGTLGLPAAHFRPGSSYVNQSSGSSAALRVIRLIELSERYILIGLTLALASVLAYRVTLTYRVPL</sequence>
<dbReference type="SMART" id="SM00671">
    <property type="entry name" value="SEL1"/>
    <property type="match status" value="7"/>
</dbReference>